<dbReference type="RefSeq" id="WP_077462677.1">
    <property type="nucleotide sequence ID" value="NZ_MLAA01000008.1"/>
</dbReference>
<accession>A0ABX3KZR8</accession>
<reference evidence="1 2" key="1">
    <citation type="submission" date="2016-10" db="EMBL/GenBank/DDBJ databases">
        <title>Rodentibacter gen. nov. and new species.</title>
        <authorList>
            <person name="Christensen H."/>
        </authorList>
    </citation>
    <scope>NUCLEOTIDE SEQUENCE [LARGE SCALE GENOMIC DNA]</scope>
    <source>
        <strain evidence="1 2">1998236014</strain>
    </source>
</reference>
<sequence length="159" mass="18336">MEVIAEYRFEQQLDDKALRLCLKEHEIDTRRLSRFTALALLGALPLRGYLNEESAIYLGSSFNSPTKFWKLFNNLMLRGMPSPLDFMANISNAATFQLAQSLNLNGTSLFLALEKSQLSQLFELAELDLSVNQTALVGWVFEHYRQDQKDESVWWVVKR</sequence>
<keyword evidence="2" id="KW-1185">Reference proteome</keyword>
<dbReference type="EMBL" id="MLAA01000008">
    <property type="protein sequence ID" value="OOF70739.1"/>
    <property type="molecule type" value="Genomic_DNA"/>
</dbReference>
<evidence type="ECO:0008006" key="3">
    <source>
        <dbReference type="Google" id="ProtNLM"/>
    </source>
</evidence>
<comment type="caution">
    <text evidence="1">The sequence shown here is derived from an EMBL/GenBank/DDBJ whole genome shotgun (WGS) entry which is preliminary data.</text>
</comment>
<proteinExistence type="predicted"/>
<evidence type="ECO:0000313" key="1">
    <source>
        <dbReference type="EMBL" id="OOF70739.1"/>
    </source>
</evidence>
<evidence type="ECO:0000313" key="2">
    <source>
        <dbReference type="Proteomes" id="UP000188820"/>
    </source>
</evidence>
<protein>
    <recommendedName>
        <fullName evidence="3">Beta-ketoacyl synthase N-terminal domain-containing protein</fullName>
    </recommendedName>
</protein>
<dbReference type="Proteomes" id="UP000188820">
    <property type="component" value="Unassembled WGS sequence"/>
</dbReference>
<gene>
    <name evidence="1" type="ORF">BKG89_02830</name>
</gene>
<organism evidence="1 2">
    <name type="scientific">Rodentibacter caecimuris</name>
    <dbReference type="NCBI Taxonomy" id="1796644"/>
    <lineage>
        <taxon>Bacteria</taxon>
        <taxon>Pseudomonadati</taxon>
        <taxon>Pseudomonadota</taxon>
        <taxon>Gammaproteobacteria</taxon>
        <taxon>Pasteurellales</taxon>
        <taxon>Pasteurellaceae</taxon>
        <taxon>Rodentibacter</taxon>
    </lineage>
</organism>
<name>A0ABX3KZR8_9PAST</name>